<dbReference type="Proteomes" id="UP000489190">
    <property type="component" value="Unassembled WGS sequence"/>
</dbReference>
<dbReference type="AlphaFoldDB" id="A0A6L5HXY1"/>
<dbReference type="EMBL" id="WIWI01000035">
    <property type="protein sequence ID" value="MQT90272.1"/>
    <property type="molecule type" value="Genomic_DNA"/>
</dbReference>
<comment type="caution">
    <text evidence="2">The sequence shown here is derived from an EMBL/GenBank/DDBJ whole genome shotgun (WGS) entry which is preliminary data.</text>
</comment>
<reference evidence="3 4" key="1">
    <citation type="submission" date="2019-10" db="EMBL/GenBank/DDBJ databases">
        <title>Evaluation of single-gene subtyping targets for Pseudomonas.</title>
        <authorList>
            <person name="Reichler S.J."/>
            <person name="Orsi R.H."/>
            <person name="Wiedmann M."/>
            <person name="Martin N.H."/>
            <person name="Murphy S.I."/>
        </authorList>
    </citation>
    <scope>NUCLEOTIDE SEQUENCE [LARGE SCALE GENOMIC DNA]</scope>
    <source>
        <strain evidence="2 3">FSL R10-1637</strain>
        <strain evidence="1 4">FSL R10-3254</strain>
    </source>
</reference>
<name>A0A6L5HXY1_9PSED</name>
<protein>
    <submittedName>
        <fullName evidence="2">Uncharacterized protein</fullName>
    </submittedName>
</protein>
<gene>
    <name evidence="2" type="ORF">GHO27_16680</name>
    <name evidence="1" type="ORF">GHO39_14185</name>
</gene>
<dbReference type="EMBL" id="WIVU01000035">
    <property type="protein sequence ID" value="MQU07325.1"/>
    <property type="molecule type" value="Genomic_DNA"/>
</dbReference>
<dbReference type="Proteomes" id="UP000478064">
    <property type="component" value="Unassembled WGS sequence"/>
</dbReference>
<dbReference type="RefSeq" id="WP_048402816.1">
    <property type="nucleotide sequence ID" value="NZ_WIVU01000035.1"/>
</dbReference>
<sequence>MTNNIDIDMQKELKELVTLVRLDEKFTAVVAEGFFPLDQQSSQYHHQRVIRIDELSRKYGIA</sequence>
<accession>A0A6L5HXY1</accession>
<evidence type="ECO:0000313" key="4">
    <source>
        <dbReference type="Proteomes" id="UP000489190"/>
    </source>
</evidence>
<organism evidence="2 3">
    <name type="scientific">Pseudomonas helleri</name>
    <dbReference type="NCBI Taxonomy" id="1608996"/>
    <lineage>
        <taxon>Bacteria</taxon>
        <taxon>Pseudomonadati</taxon>
        <taxon>Pseudomonadota</taxon>
        <taxon>Gammaproteobacteria</taxon>
        <taxon>Pseudomonadales</taxon>
        <taxon>Pseudomonadaceae</taxon>
        <taxon>Pseudomonas</taxon>
    </lineage>
</organism>
<evidence type="ECO:0000313" key="1">
    <source>
        <dbReference type="EMBL" id="MQT90272.1"/>
    </source>
</evidence>
<proteinExistence type="predicted"/>
<evidence type="ECO:0000313" key="2">
    <source>
        <dbReference type="EMBL" id="MQU07325.1"/>
    </source>
</evidence>
<evidence type="ECO:0000313" key="3">
    <source>
        <dbReference type="Proteomes" id="UP000478064"/>
    </source>
</evidence>